<dbReference type="SUPFAM" id="SSF101386">
    <property type="entry name" value="all-alpha NTP pyrophosphatases"/>
    <property type="match status" value="1"/>
</dbReference>
<dbReference type="Pfam" id="PF01502">
    <property type="entry name" value="PRA-CH"/>
    <property type="match status" value="1"/>
</dbReference>
<dbReference type="InterPro" id="IPR038019">
    <property type="entry name" value="PRib_AMP_CycHydrolase_sf"/>
</dbReference>
<evidence type="ECO:0000256" key="1">
    <source>
        <dbReference type="ARBA" id="ARBA00000024"/>
    </source>
</evidence>
<feature type="region of interest" description="Phosphoribosyl-AMP cyclohydrolase" evidence="15">
    <location>
        <begin position="1"/>
        <end position="114"/>
    </location>
</feature>
<dbReference type="EC" id="3.5.4.19" evidence="15"/>
<dbReference type="GO" id="GO:0005737">
    <property type="term" value="C:cytoplasm"/>
    <property type="evidence" value="ECO:0007669"/>
    <property type="project" value="UniProtKB-SubCell"/>
</dbReference>
<evidence type="ECO:0000256" key="10">
    <source>
        <dbReference type="ARBA" id="ARBA00022741"/>
    </source>
</evidence>
<keyword evidence="16" id="KW-0812">Transmembrane</keyword>
<keyword evidence="13 15" id="KW-0368">Histidine biosynthesis</keyword>
<dbReference type="FunFam" id="3.10.20.810:FF:000001">
    <property type="entry name" value="Histidine biosynthesis bifunctional protein HisIE"/>
    <property type="match status" value="1"/>
</dbReference>
<evidence type="ECO:0000256" key="3">
    <source>
        <dbReference type="ARBA" id="ARBA00004496"/>
    </source>
</evidence>
<dbReference type="Pfam" id="PF01503">
    <property type="entry name" value="PRA-PH"/>
    <property type="match status" value="1"/>
</dbReference>
<keyword evidence="8 15" id="KW-0963">Cytoplasm</keyword>
<keyword evidence="16" id="KW-1133">Transmembrane helix</keyword>
<feature type="region of interest" description="Phosphoribosyl-ATP pyrophosphohydrolase" evidence="15">
    <location>
        <begin position="115"/>
        <end position="205"/>
    </location>
</feature>
<keyword evidence="14 15" id="KW-0511">Multifunctional enzyme</keyword>
<dbReference type="PANTHER" id="PTHR42945:SF9">
    <property type="entry name" value="HISTIDINE BIOSYNTHESIS BIFUNCTIONAL PROTEIN HISIE"/>
    <property type="match status" value="1"/>
</dbReference>
<dbReference type="UniPathway" id="UPA00031">
    <property type="reaction ID" value="UER00007"/>
</dbReference>
<evidence type="ECO:0000256" key="4">
    <source>
        <dbReference type="ARBA" id="ARBA00005169"/>
    </source>
</evidence>
<dbReference type="GO" id="GO:0004635">
    <property type="term" value="F:phosphoribosyl-AMP cyclohydrolase activity"/>
    <property type="evidence" value="ECO:0007669"/>
    <property type="project" value="UniProtKB-UniRule"/>
</dbReference>
<evidence type="ECO:0000313" key="18">
    <source>
        <dbReference type="EMBL" id="CUR53057.1"/>
    </source>
</evidence>
<gene>
    <name evidence="15 18" type="primary">hisI</name>
    <name evidence="15" type="synonym">hisIE</name>
    <name evidence="18" type="ORF">BTSPAZIEG_0075</name>
</gene>
<dbReference type="InterPro" id="IPR002496">
    <property type="entry name" value="PRib_AMP_CycHydrolase_dom"/>
</dbReference>
<dbReference type="SUPFAM" id="SSF141734">
    <property type="entry name" value="HisI-like"/>
    <property type="match status" value="1"/>
</dbReference>
<comment type="similarity">
    <text evidence="7 15">In the N-terminal section; belongs to the PRA-CH family.</text>
</comment>
<dbReference type="CDD" id="cd11534">
    <property type="entry name" value="NTP-PPase_HisIE_like"/>
    <property type="match status" value="1"/>
</dbReference>
<feature type="domain" description="Phosphoribosyl-AMP cyclohydrolase" evidence="17">
    <location>
        <begin position="33"/>
        <end position="105"/>
    </location>
</feature>
<evidence type="ECO:0000256" key="14">
    <source>
        <dbReference type="ARBA" id="ARBA00023268"/>
    </source>
</evidence>
<keyword evidence="10 15" id="KW-0547">Nucleotide-binding</keyword>
<keyword evidence="19" id="KW-1185">Reference proteome</keyword>
<sequence>MKIHQNVHILDWNKMKGIMPVIIQHYISGIVLMHGYMTLEAFLQTKKTKIVTFFSRSKQRLWVKGEVSKNYLNVIKITTDCDGDVILVLVKPSGFTCHLKRISCFLDNESLYSTLYNLEKIIESRKFSINSKSYIKNLYHLGINRITQKVGEEAVETIISVFDKNINHFIDEVSDLIFHLLILLHYKNLELYIIIKNLKKRIYSL</sequence>
<evidence type="ECO:0000256" key="2">
    <source>
        <dbReference type="ARBA" id="ARBA00001460"/>
    </source>
</evidence>
<evidence type="ECO:0000256" key="9">
    <source>
        <dbReference type="ARBA" id="ARBA00022605"/>
    </source>
</evidence>
<evidence type="ECO:0000256" key="13">
    <source>
        <dbReference type="ARBA" id="ARBA00023102"/>
    </source>
</evidence>
<dbReference type="AlphaFoldDB" id="A0A160SVS0"/>
<feature type="transmembrane region" description="Helical" evidence="16">
    <location>
        <begin position="21"/>
        <end position="39"/>
    </location>
</feature>
<comment type="pathway">
    <text evidence="4 15">Amino-acid biosynthesis; L-histidine biosynthesis; L-histidine from 5-phospho-alpha-D-ribose 1-diphosphate: step 3/9.</text>
</comment>
<dbReference type="EC" id="3.6.1.31" evidence="15"/>
<dbReference type="EMBL" id="LN890285">
    <property type="protein sequence ID" value="CUR53057.1"/>
    <property type="molecule type" value="Genomic_DNA"/>
</dbReference>
<evidence type="ECO:0000256" key="12">
    <source>
        <dbReference type="ARBA" id="ARBA00022840"/>
    </source>
</evidence>
<evidence type="ECO:0000313" key="19">
    <source>
        <dbReference type="Proteomes" id="UP000243633"/>
    </source>
</evidence>
<dbReference type="InterPro" id="IPR021130">
    <property type="entry name" value="PRib-ATP_PPHydrolase-like"/>
</dbReference>
<dbReference type="RefSeq" id="WP_075472363.1">
    <property type="nucleotide sequence ID" value="NZ_CP135003.1"/>
</dbReference>
<dbReference type="PANTHER" id="PTHR42945">
    <property type="entry name" value="HISTIDINE BIOSYNTHESIS BIFUNCTIONAL PROTEIN"/>
    <property type="match status" value="1"/>
</dbReference>
<comment type="catalytic activity">
    <reaction evidence="1 15">
        <text>1-(5-phospho-beta-D-ribosyl)-5'-AMP + H2O = 1-(5-phospho-beta-D-ribosyl)-5-[(5-phospho-beta-D-ribosylamino)methylideneamino]imidazole-4-carboxamide</text>
        <dbReference type="Rhea" id="RHEA:20049"/>
        <dbReference type="ChEBI" id="CHEBI:15377"/>
        <dbReference type="ChEBI" id="CHEBI:58435"/>
        <dbReference type="ChEBI" id="CHEBI:59457"/>
        <dbReference type="EC" id="3.5.4.19"/>
    </reaction>
</comment>
<name>A0A160SVS0_BUCTT</name>
<dbReference type="NCBIfam" id="NF002747">
    <property type="entry name" value="PRK02759.1"/>
    <property type="match status" value="1"/>
</dbReference>
<evidence type="ECO:0000256" key="7">
    <source>
        <dbReference type="ARBA" id="ARBA00008299"/>
    </source>
</evidence>
<keyword evidence="16" id="KW-0472">Membrane</keyword>
<accession>A0A160SVS0</accession>
<dbReference type="PATRIC" id="fig|98804.3.peg.66"/>
<organism evidence="18 19">
    <name type="scientific">Buchnera aphidicola subsp. Tuberolachnus salignus</name>
    <dbReference type="NCBI Taxonomy" id="98804"/>
    <lineage>
        <taxon>Bacteria</taxon>
        <taxon>Pseudomonadati</taxon>
        <taxon>Pseudomonadota</taxon>
        <taxon>Gammaproteobacteria</taxon>
        <taxon>Enterobacterales</taxon>
        <taxon>Erwiniaceae</taxon>
        <taxon>Buchnera</taxon>
    </lineage>
</organism>
<dbReference type="GO" id="GO:0005524">
    <property type="term" value="F:ATP binding"/>
    <property type="evidence" value="ECO:0007669"/>
    <property type="project" value="UniProtKB-KW"/>
</dbReference>
<dbReference type="STRING" id="98804.BTSPAZIEG_0075"/>
<comment type="similarity">
    <text evidence="6 15">In the C-terminal section; belongs to the PRA-PH family.</text>
</comment>
<dbReference type="HAMAP" id="MF_01019">
    <property type="entry name" value="HisIE"/>
    <property type="match status" value="1"/>
</dbReference>
<evidence type="ECO:0000256" key="11">
    <source>
        <dbReference type="ARBA" id="ARBA00022801"/>
    </source>
</evidence>
<comment type="subcellular location">
    <subcellularLocation>
        <location evidence="3 15">Cytoplasm</location>
    </subcellularLocation>
</comment>
<reference evidence="19" key="1">
    <citation type="submission" date="2015-10" db="EMBL/GenBank/DDBJ databases">
        <authorList>
            <person name="Manzano-Marin A."/>
            <person name="Manzano-Marin A."/>
        </authorList>
    </citation>
    <scope>NUCLEOTIDE SEQUENCE [LARGE SCALE GENOMIC DNA]</scope>
    <source>
        <strain evidence="19">BTs</strain>
    </source>
</reference>
<evidence type="ECO:0000256" key="16">
    <source>
        <dbReference type="SAM" id="Phobius"/>
    </source>
</evidence>
<keyword evidence="9 15" id="KW-0028">Amino-acid biosynthesis</keyword>
<keyword evidence="12 15" id="KW-0067">ATP-binding</keyword>
<evidence type="ECO:0000256" key="15">
    <source>
        <dbReference type="HAMAP-Rule" id="MF_01019"/>
    </source>
</evidence>
<protein>
    <recommendedName>
        <fullName evidence="15">Histidine biosynthesis bifunctional protein HisIE</fullName>
    </recommendedName>
    <domain>
        <recommendedName>
            <fullName evidence="15">Phosphoribosyl-AMP cyclohydrolase</fullName>
            <shortName evidence="15">PRA-CH</shortName>
            <ecNumber evidence="15">3.5.4.19</ecNumber>
        </recommendedName>
    </domain>
    <domain>
        <recommendedName>
            <fullName evidence="15">Phosphoribosyl-ATP pyrophosphatase</fullName>
            <shortName evidence="15">PRA-PH</shortName>
            <ecNumber evidence="15">3.6.1.31</ecNumber>
        </recommendedName>
    </domain>
</protein>
<dbReference type="InterPro" id="IPR023019">
    <property type="entry name" value="His_synth_HisIE"/>
</dbReference>
<comment type="catalytic activity">
    <reaction evidence="2 15">
        <text>1-(5-phospho-beta-D-ribosyl)-ATP + H2O = 1-(5-phospho-beta-D-ribosyl)-5'-AMP + diphosphate + H(+)</text>
        <dbReference type="Rhea" id="RHEA:22828"/>
        <dbReference type="ChEBI" id="CHEBI:15377"/>
        <dbReference type="ChEBI" id="CHEBI:15378"/>
        <dbReference type="ChEBI" id="CHEBI:33019"/>
        <dbReference type="ChEBI" id="CHEBI:59457"/>
        <dbReference type="ChEBI" id="CHEBI:73183"/>
        <dbReference type="EC" id="3.6.1.31"/>
    </reaction>
</comment>
<keyword evidence="11 15" id="KW-0378">Hydrolase</keyword>
<evidence type="ECO:0000256" key="8">
    <source>
        <dbReference type="ARBA" id="ARBA00022490"/>
    </source>
</evidence>
<comment type="pathway">
    <text evidence="5 15">Amino-acid biosynthesis; L-histidine biosynthesis; L-histidine from 5-phospho-alpha-D-ribose 1-diphosphate: step 2/9.</text>
</comment>
<dbReference type="Proteomes" id="UP000243633">
    <property type="component" value="Chromosome 1"/>
</dbReference>
<dbReference type="GO" id="GO:0004636">
    <property type="term" value="F:phosphoribosyl-ATP diphosphatase activity"/>
    <property type="evidence" value="ECO:0007669"/>
    <property type="project" value="UniProtKB-UniRule"/>
</dbReference>
<dbReference type="InterPro" id="IPR008179">
    <property type="entry name" value="HisE"/>
</dbReference>
<dbReference type="GO" id="GO:0000105">
    <property type="term" value="P:L-histidine biosynthetic process"/>
    <property type="evidence" value="ECO:0007669"/>
    <property type="project" value="UniProtKB-UniRule"/>
</dbReference>
<dbReference type="Gene3D" id="3.10.20.810">
    <property type="entry name" value="Phosphoribosyl-AMP cyclohydrolase"/>
    <property type="match status" value="1"/>
</dbReference>
<dbReference type="OrthoDB" id="9795769at2"/>
<evidence type="ECO:0000256" key="5">
    <source>
        <dbReference type="ARBA" id="ARBA00005204"/>
    </source>
</evidence>
<evidence type="ECO:0000256" key="6">
    <source>
        <dbReference type="ARBA" id="ARBA00007731"/>
    </source>
</evidence>
<evidence type="ECO:0000259" key="17">
    <source>
        <dbReference type="Pfam" id="PF01502"/>
    </source>
</evidence>
<dbReference type="NCBIfam" id="TIGR03188">
    <property type="entry name" value="histidine_hisI"/>
    <property type="match status" value="1"/>
</dbReference>
<proteinExistence type="inferred from homology"/>
<dbReference type="Gene3D" id="1.10.287.1080">
    <property type="entry name" value="MazG-like"/>
    <property type="match status" value="1"/>
</dbReference>